<evidence type="ECO:0000256" key="1">
    <source>
        <dbReference type="SAM" id="SignalP"/>
    </source>
</evidence>
<protein>
    <recommendedName>
        <fullName evidence="4">RxLR effector protein</fullName>
    </recommendedName>
</protein>
<dbReference type="Proteomes" id="UP000476176">
    <property type="component" value="Unassembled WGS sequence"/>
</dbReference>
<proteinExistence type="predicted"/>
<feature type="chain" id="PRO_5026268912" description="RxLR effector protein" evidence="1">
    <location>
        <begin position="22"/>
        <end position="149"/>
    </location>
</feature>
<evidence type="ECO:0000313" key="2">
    <source>
        <dbReference type="EMBL" id="KAE9162899.1"/>
    </source>
</evidence>
<comment type="caution">
    <text evidence="2">The sequence shown here is derived from an EMBL/GenBank/DDBJ whole genome shotgun (WGS) entry which is preliminary data.</text>
</comment>
<accession>A0A6G0MCY6</accession>
<dbReference type="AlphaFoldDB" id="A0A6G0MCY6"/>
<organism evidence="2 3">
    <name type="scientific">Phytophthora fragariae</name>
    <dbReference type="NCBI Taxonomy" id="53985"/>
    <lineage>
        <taxon>Eukaryota</taxon>
        <taxon>Sar</taxon>
        <taxon>Stramenopiles</taxon>
        <taxon>Oomycota</taxon>
        <taxon>Peronosporomycetes</taxon>
        <taxon>Peronosporales</taxon>
        <taxon>Peronosporaceae</taxon>
        <taxon>Phytophthora</taxon>
    </lineage>
</organism>
<reference evidence="2 3" key="1">
    <citation type="submission" date="2018-09" db="EMBL/GenBank/DDBJ databases">
        <title>Genomic investigation of the strawberry pathogen Phytophthora fragariae indicates pathogenicity is determined by transcriptional variation in three key races.</title>
        <authorList>
            <person name="Adams T.M."/>
            <person name="Armitage A.D."/>
            <person name="Sobczyk M.K."/>
            <person name="Bates H.J."/>
            <person name="Dunwell J.M."/>
            <person name="Nellist C.F."/>
            <person name="Harrison R.J."/>
        </authorList>
    </citation>
    <scope>NUCLEOTIDE SEQUENCE [LARGE SCALE GENOMIC DNA]</scope>
    <source>
        <strain evidence="2 3">BC-23</strain>
    </source>
</reference>
<keyword evidence="1" id="KW-0732">Signal</keyword>
<gene>
    <name evidence="2" type="ORF">PF004_g30334</name>
</gene>
<feature type="signal peptide" evidence="1">
    <location>
        <begin position="1"/>
        <end position="21"/>
    </location>
</feature>
<dbReference type="EMBL" id="QXGC01006252">
    <property type="protein sequence ID" value="KAE9162899.1"/>
    <property type="molecule type" value="Genomic_DNA"/>
</dbReference>
<evidence type="ECO:0008006" key="4">
    <source>
        <dbReference type="Google" id="ProtNLM"/>
    </source>
</evidence>
<sequence>MRLLQVLIMCAVVFLFDDAAATKLSGEVSTKDRTLLRSFETRGNTQEGEERFSTADLLSKLKSMKKFVPGYKAAALKKAAAAAEFAKSKQAIAEMMQNDNRLYQYLQFLHSEKRSSQYVRDIFAAPGRTEQEVNSVANKFYQIRQISTR</sequence>
<name>A0A6G0MCY6_9STRA</name>
<evidence type="ECO:0000313" key="3">
    <source>
        <dbReference type="Proteomes" id="UP000476176"/>
    </source>
</evidence>